<dbReference type="PANTHER" id="PTHR28199">
    <property type="entry name" value="PROCESSING OF GAS1 AND ALP PROTEIN 2"/>
    <property type="match status" value="1"/>
</dbReference>
<feature type="region of interest" description="Disordered" evidence="1">
    <location>
        <begin position="153"/>
        <end position="177"/>
    </location>
</feature>
<dbReference type="InterPro" id="IPR011431">
    <property type="entry name" value="Trafficking_Pga2"/>
</dbReference>
<dbReference type="AlphaFoldDB" id="A0A9P4TNF0"/>
<reference evidence="2" key="1">
    <citation type="submission" date="2019-04" db="EMBL/GenBank/DDBJ databases">
        <title>Sequencing of skin fungus with MAO and IRED activity.</title>
        <authorList>
            <person name="Marsaioli A.J."/>
            <person name="Bonatto J.M.C."/>
            <person name="Reis Junior O."/>
        </authorList>
    </citation>
    <scope>NUCLEOTIDE SEQUENCE</scope>
    <source>
        <strain evidence="2">30M1</strain>
    </source>
</reference>
<dbReference type="Pfam" id="PF07543">
    <property type="entry name" value="PGA2"/>
    <property type="match status" value="1"/>
</dbReference>
<sequence length="177" mass="19888">MAVGGKYPAPDALFEITSHPQSTLHRTLSPFSPRRPPICYAYRHRLHRPAPTKNIALAHLPLTDSPTSTASMADEVSWNALVANVVEWKDRLVNNSVKSWEEMSAQRWIRIVVIVGAYMLVRPYLLSHAERSRKKREAKEAAELGLDTETELSANDFRGGKKTKKGDEGVVQRSSLR</sequence>
<proteinExistence type="predicted"/>
<dbReference type="PANTHER" id="PTHR28199:SF1">
    <property type="entry name" value="PROCESSING OF GAS1 AND ALP PROTEIN 2"/>
    <property type="match status" value="1"/>
</dbReference>
<comment type="caution">
    <text evidence="2">The sequence shown here is derived from an EMBL/GenBank/DDBJ whole genome shotgun (WGS) entry which is preliminary data.</text>
</comment>
<keyword evidence="3" id="KW-1185">Reference proteome</keyword>
<evidence type="ECO:0000313" key="2">
    <source>
        <dbReference type="EMBL" id="KAF3008884.1"/>
    </source>
</evidence>
<accession>A0A9P4TNF0</accession>
<evidence type="ECO:0000313" key="3">
    <source>
        <dbReference type="Proteomes" id="UP000801428"/>
    </source>
</evidence>
<dbReference type="Proteomes" id="UP000801428">
    <property type="component" value="Unassembled WGS sequence"/>
</dbReference>
<dbReference type="EMBL" id="SWKU01000003">
    <property type="protein sequence ID" value="KAF3008884.1"/>
    <property type="molecule type" value="Genomic_DNA"/>
</dbReference>
<gene>
    <name evidence="2" type="ORF">E8E13_011099</name>
</gene>
<dbReference type="OrthoDB" id="4227028at2759"/>
<name>A0A9P4TNF0_CURKU</name>
<dbReference type="GO" id="GO:0015031">
    <property type="term" value="P:protein transport"/>
    <property type="evidence" value="ECO:0007669"/>
    <property type="project" value="TreeGrafter"/>
</dbReference>
<evidence type="ECO:0000256" key="1">
    <source>
        <dbReference type="SAM" id="MobiDB-lite"/>
    </source>
</evidence>
<protein>
    <submittedName>
        <fullName evidence="2">Uncharacterized protein</fullName>
    </submittedName>
</protein>
<organism evidence="2 3">
    <name type="scientific">Curvularia kusanoi</name>
    <name type="common">Cochliobolus kusanoi</name>
    <dbReference type="NCBI Taxonomy" id="90978"/>
    <lineage>
        <taxon>Eukaryota</taxon>
        <taxon>Fungi</taxon>
        <taxon>Dikarya</taxon>
        <taxon>Ascomycota</taxon>
        <taxon>Pezizomycotina</taxon>
        <taxon>Dothideomycetes</taxon>
        <taxon>Pleosporomycetidae</taxon>
        <taxon>Pleosporales</taxon>
        <taxon>Pleosporineae</taxon>
        <taxon>Pleosporaceae</taxon>
        <taxon>Curvularia</taxon>
    </lineage>
</organism>